<proteinExistence type="predicted"/>
<keyword evidence="2" id="KW-1185">Reference proteome</keyword>
<comment type="caution">
    <text evidence="1">The sequence shown here is derived from an EMBL/GenBank/DDBJ whole genome shotgun (WGS) entry which is preliminary data.</text>
</comment>
<protein>
    <submittedName>
        <fullName evidence="1">2183_t:CDS:1</fullName>
    </submittedName>
</protein>
<evidence type="ECO:0000313" key="2">
    <source>
        <dbReference type="Proteomes" id="UP000789525"/>
    </source>
</evidence>
<sequence>MFSVSRASRACLFCKQYTSRFYASSTNKGKSKLVTTSKKAPIGNPQGPVSSVEEEGVPKKDYKSRIESFLEELDASSKPPGLDDLKALQPSQPSGPGSSTYSQEYNDAVKKRALVRILMEKSWGWVPPEVIKREKAHQQDMEIR</sequence>
<feature type="non-terminal residue" evidence="1">
    <location>
        <position position="144"/>
    </location>
</feature>
<organism evidence="1 2">
    <name type="scientific">Acaulospora colombiana</name>
    <dbReference type="NCBI Taxonomy" id="27376"/>
    <lineage>
        <taxon>Eukaryota</taxon>
        <taxon>Fungi</taxon>
        <taxon>Fungi incertae sedis</taxon>
        <taxon>Mucoromycota</taxon>
        <taxon>Glomeromycotina</taxon>
        <taxon>Glomeromycetes</taxon>
        <taxon>Diversisporales</taxon>
        <taxon>Acaulosporaceae</taxon>
        <taxon>Acaulospora</taxon>
    </lineage>
</organism>
<dbReference type="Proteomes" id="UP000789525">
    <property type="component" value="Unassembled WGS sequence"/>
</dbReference>
<reference evidence="1" key="1">
    <citation type="submission" date="2021-06" db="EMBL/GenBank/DDBJ databases">
        <authorList>
            <person name="Kallberg Y."/>
            <person name="Tangrot J."/>
            <person name="Rosling A."/>
        </authorList>
    </citation>
    <scope>NUCLEOTIDE SEQUENCE</scope>
    <source>
        <strain evidence="1">CL356</strain>
    </source>
</reference>
<name>A0ACA9PTN9_9GLOM</name>
<dbReference type="EMBL" id="CAJVPT010039789">
    <property type="protein sequence ID" value="CAG8723745.1"/>
    <property type="molecule type" value="Genomic_DNA"/>
</dbReference>
<accession>A0ACA9PTN9</accession>
<gene>
    <name evidence="1" type="ORF">ACOLOM_LOCUS11259</name>
</gene>
<evidence type="ECO:0000313" key="1">
    <source>
        <dbReference type="EMBL" id="CAG8723745.1"/>
    </source>
</evidence>